<accession>A0A6C0I7U3</accession>
<organism evidence="1">
    <name type="scientific">viral metagenome</name>
    <dbReference type="NCBI Taxonomy" id="1070528"/>
    <lineage>
        <taxon>unclassified sequences</taxon>
        <taxon>metagenomes</taxon>
        <taxon>organismal metagenomes</taxon>
    </lineage>
</organism>
<name>A0A6C0I7U3_9ZZZZ</name>
<dbReference type="AlphaFoldDB" id="A0A6C0I7U3"/>
<reference evidence="1" key="1">
    <citation type="journal article" date="2020" name="Nature">
        <title>Giant virus diversity and host interactions through global metagenomics.</title>
        <authorList>
            <person name="Schulz F."/>
            <person name="Roux S."/>
            <person name="Paez-Espino D."/>
            <person name="Jungbluth S."/>
            <person name="Walsh D.A."/>
            <person name="Denef V.J."/>
            <person name="McMahon K.D."/>
            <person name="Konstantinidis K.T."/>
            <person name="Eloe-Fadrosh E.A."/>
            <person name="Kyrpides N.C."/>
            <person name="Woyke T."/>
        </authorList>
    </citation>
    <scope>NUCLEOTIDE SEQUENCE</scope>
    <source>
        <strain evidence="1">GVMAG-M-3300023184-51</strain>
    </source>
</reference>
<evidence type="ECO:0000313" key="1">
    <source>
        <dbReference type="EMBL" id="QHT88859.1"/>
    </source>
</evidence>
<proteinExistence type="predicted"/>
<dbReference type="EMBL" id="MN740125">
    <property type="protein sequence ID" value="QHT88859.1"/>
    <property type="molecule type" value="Genomic_DNA"/>
</dbReference>
<protein>
    <submittedName>
        <fullName evidence="1">Uncharacterized protein</fullName>
    </submittedName>
</protein>
<sequence length="172" mass="19878">MERRINKRISEYVTDFKEDIKTKALQLGLASNTNMGHLVQYICDYERLVLSKEDFLKRKRVKNVVHLADRCCAKRANNEQCTRRRKDDTSMYCGTHMKGTPHGICSNDENDKPLGQKVEVWAQDIQGIIYYIDKAGNVYQAEDIVVNKVNPKIIAKYIKTGIDTYSIPEFNI</sequence>